<feature type="region of interest" description="Disordered" evidence="6">
    <location>
        <begin position="1"/>
        <end position="31"/>
    </location>
</feature>
<accession>A0A9W8ASZ9</accession>
<dbReference type="GO" id="GO:0042273">
    <property type="term" value="P:ribosomal large subunit biogenesis"/>
    <property type="evidence" value="ECO:0007669"/>
    <property type="project" value="TreeGrafter"/>
</dbReference>
<dbReference type="OrthoDB" id="443772at2759"/>
<proteinExistence type="inferred from homology"/>
<dbReference type="InterPro" id="IPR008610">
    <property type="entry name" value="Ebp2"/>
</dbReference>
<dbReference type="Pfam" id="PF05890">
    <property type="entry name" value="Ebp2"/>
    <property type="match status" value="1"/>
</dbReference>
<comment type="similarity">
    <text evidence="2">Belongs to the EBP2 family.</text>
</comment>
<evidence type="ECO:0000256" key="6">
    <source>
        <dbReference type="SAM" id="MobiDB-lite"/>
    </source>
</evidence>
<feature type="compositionally biased region" description="Acidic residues" evidence="6">
    <location>
        <begin position="18"/>
        <end position="31"/>
    </location>
</feature>
<dbReference type="PANTHER" id="PTHR13028">
    <property type="entry name" value="RRNA PROCESSING PROTEIN EBNA1-BINDING PROTEIN-RELATED"/>
    <property type="match status" value="1"/>
</dbReference>
<evidence type="ECO:0000313" key="8">
    <source>
        <dbReference type="Proteomes" id="UP001150925"/>
    </source>
</evidence>
<reference evidence="7" key="1">
    <citation type="submission" date="2022-07" db="EMBL/GenBank/DDBJ databases">
        <title>Phylogenomic reconstructions and comparative analyses of Kickxellomycotina fungi.</title>
        <authorList>
            <person name="Reynolds N.K."/>
            <person name="Stajich J.E."/>
            <person name="Barry K."/>
            <person name="Grigoriev I.V."/>
            <person name="Crous P."/>
            <person name="Smith M.E."/>
        </authorList>
    </citation>
    <scope>NUCLEOTIDE SEQUENCE</scope>
    <source>
        <strain evidence="7">RSA 1196</strain>
    </source>
</reference>
<keyword evidence="8" id="KW-1185">Reference proteome</keyword>
<evidence type="ECO:0000256" key="1">
    <source>
        <dbReference type="ARBA" id="ARBA00004604"/>
    </source>
</evidence>
<organism evidence="7 8">
    <name type="scientific">Dispira parvispora</name>
    <dbReference type="NCBI Taxonomy" id="1520584"/>
    <lineage>
        <taxon>Eukaryota</taxon>
        <taxon>Fungi</taxon>
        <taxon>Fungi incertae sedis</taxon>
        <taxon>Zoopagomycota</taxon>
        <taxon>Kickxellomycotina</taxon>
        <taxon>Dimargaritomycetes</taxon>
        <taxon>Dimargaritales</taxon>
        <taxon>Dimargaritaceae</taxon>
        <taxon>Dispira</taxon>
    </lineage>
</organism>
<dbReference type="AlphaFoldDB" id="A0A9W8ASZ9"/>
<keyword evidence="5" id="KW-0539">Nucleus</keyword>
<protein>
    <submittedName>
        <fullName evidence="7">rRNA processing protein</fullName>
    </submittedName>
</protein>
<dbReference type="GO" id="GO:0034399">
    <property type="term" value="C:nuclear periphery"/>
    <property type="evidence" value="ECO:0007669"/>
    <property type="project" value="TreeGrafter"/>
</dbReference>
<evidence type="ECO:0000256" key="3">
    <source>
        <dbReference type="ARBA" id="ARBA00022517"/>
    </source>
</evidence>
<feature type="compositionally biased region" description="Basic residues" evidence="6">
    <location>
        <begin position="270"/>
        <end position="287"/>
    </location>
</feature>
<evidence type="ECO:0000313" key="7">
    <source>
        <dbReference type="EMBL" id="KAJ1966651.1"/>
    </source>
</evidence>
<sequence length="287" mass="32632">MSTFVEEATEEFTNGLELQDDTDLESVDSSSDEVDAITSRCVPKADPINRIGALKAFAADLELKLPWIETMDITATEEYEVPDPEDELKRELAFYTQAMDAINVGKQKVLDAGVAFTRPDDYFAEMVKSDDHMLRIRKKLLEESKSIKAGEDARRQRELKKFGKKIQNEKVRERQEQKARDMAKIKALKRKRSGSEFEGVDDMFDVEVTDDDEGDTGRGHSSGRGKKEQNSGKKRSMNRAQRDRKYGFGGKKRFAKSNTAESTGDFEGRKLKKKAKRPGKSKRKNMK</sequence>
<feature type="compositionally biased region" description="Basic and acidic residues" evidence="6">
    <location>
        <begin position="149"/>
        <end position="184"/>
    </location>
</feature>
<feature type="region of interest" description="Disordered" evidence="6">
    <location>
        <begin position="149"/>
        <end position="287"/>
    </location>
</feature>
<comment type="caution">
    <text evidence="7">The sequence shown here is derived from an EMBL/GenBank/DDBJ whole genome shotgun (WGS) entry which is preliminary data.</text>
</comment>
<dbReference type="EMBL" id="JANBPY010000481">
    <property type="protein sequence ID" value="KAJ1966651.1"/>
    <property type="molecule type" value="Genomic_DNA"/>
</dbReference>
<evidence type="ECO:0000256" key="2">
    <source>
        <dbReference type="ARBA" id="ARBA00007336"/>
    </source>
</evidence>
<dbReference type="GO" id="GO:0006364">
    <property type="term" value="P:rRNA processing"/>
    <property type="evidence" value="ECO:0007669"/>
    <property type="project" value="TreeGrafter"/>
</dbReference>
<dbReference type="GO" id="GO:0005730">
    <property type="term" value="C:nucleolus"/>
    <property type="evidence" value="ECO:0007669"/>
    <property type="project" value="UniProtKB-SubCell"/>
</dbReference>
<evidence type="ECO:0000256" key="5">
    <source>
        <dbReference type="ARBA" id="ARBA00023242"/>
    </source>
</evidence>
<keyword evidence="4" id="KW-0175">Coiled coil</keyword>
<dbReference type="GO" id="GO:0030687">
    <property type="term" value="C:preribosome, large subunit precursor"/>
    <property type="evidence" value="ECO:0007669"/>
    <property type="project" value="TreeGrafter"/>
</dbReference>
<gene>
    <name evidence="7" type="primary">ebp2</name>
    <name evidence="7" type="ORF">IWQ62_002332</name>
</gene>
<name>A0A9W8ASZ9_9FUNG</name>
<dbReference type="Proteomes" id="UP001150925">
    <property type="component" value="Unassembled WGS sequence"/>
</dbReference>
<keyword evidence="3" id="KW-0690">Ribosome biogenesis</keyword>
<feature type="compositionally biased region" description="Acidic residues" evidence="6">
    <location>
        <begin position="198"/>
        <end position="214"/>
    </location>
</feature>
<comment type="subcellular location">
    <subcellularLocation>
        <location evidence="1">Nucleus</location>
        <location evidence="1">Nucleolus</location>
    </subcellularLocation>
</comment>
<evidence type="ECO:0000256" key="4">
    <source>
        <dbReference type="ARBA" id="ARBA00023054"/>
    </source>
</evidence>
<dbReference type="PANTHER" id="PTHR13028:SF0">
    <property type="entry name" value="RRNA-PROCESSING PROTEIN EBP2-RELATED"/>
    <property type="match status" value="1"/>
</dbReference>